<dbReference type="SUPFAM" id="SSF57716">
    <property type="entry name" value="Glucocorticoid receptor-like (DNA-binding domain)"/>
    <property type="match status" value="1"/>
</dbReference>
<dbReference type="Gene3D" id="6.20.210.20">
    <property type="entry name" value="THAP domain"/>
    <property type="match status" value="1"/>
</dbReference>
<dbReference type="Pfam" id="PF05485">
    <property type="entry name" value="THAP"/>
    <property type="match status" value="1"/>
</dbReference>
<evidence type="ECO:0000256" key="5">
    <source>
        <dbReference type="PROSITE-ProRule" id="PRU00309"/>
    </source>
</evidence>
<evidence type="ECO:0000256" key="2">
    <source>
        <dbReference type="ARBA" id="ARBA00022771"/>
    </source>
</evidence>
<evidence type="ECO:0000313" key="8">
    <source>
        <dbReference type="Proteomes" id="UP000005408"/>
    </source>
</evidence>
<dbReference type="AlphaFoldDB" id="A0A8W8JVX3"/>
<keyword evidence="1" id="KW-0479">Metal-binding</keyword>
<dbReference type="PROSITE" id="PS50950">
    <property type="entry name" value="ZF_THAP"/>
    <property type="match status" value="1"/>
</dbReference>
<evidence type="ECO:0000313" key="7">
    <source>
        <dbReference type="EnsemblMetazoa" id="G20731.1:cds"/>
    </source>
</evidence>
<keyword evidence="3" id="KW-0862">Zinc</keyword>
<protein>
    <recommendedName>
        <fullName evidence="6">THAP-type domain-containing protein</fullName>
    </recommendedName>
</protein>
<evidence type="ECO:0000256" key="3">
    <source>
        <dbReference type="ARBA" id="ARBA00022833"/>
    </source>
</evidence>
<feature type="domain" description="THAP-type" evidence="6">
    <location>
        <begin position="1"/>
        <end position="79"/>
    </location>
</feature>
<name>A0A8W8JVX3_MAGGI</name>
<dbReference type="PANTHER" id="PTHR23080">
    <property type="entry name" value="THAP DOMAIN PROTEIN"/>
    <property type="match status" value="1"/>
</dbReference>
<dbReference type="SMART" id="SM00980">
    <property type="entry name" value="THAP"/>
    <property type="match status" value="1"/>
</dbReference>
<evidence type="ECO:0000256" key="4">
    <source>
        <dbReference type="ARBA" id="ARBA00023125"/>
    </source>
</evidence>
<dbReference type="GO" id="GO:0008270">
    <property type="term" value="F:zinc ion binding"/>
    <property type="evidence" value="ECO:0007669"/>
    <property type="project" value="UniProtKB-KW"/>
</dbReference>
<dbReference type="EnsemblMetazoa" id="G20731.1">
    <property type="protein sequence ID" value="G20731.1:cds"/>
    <property type="gene ID" value="G20731"/>
</dbReference>
<evidence type="ECO:0000256" key="1">
    <source>
        <dbReference type="ARBA" id="ARBA00022723"/>
    </source>
</evidence>
<dbReference type="GO" id="GO:0003677">
    <property type="term" value="F:DNA binding"/>
    <property type="evidence" value="ECO:0007669"/>
    <property type="project" value="UniProtKB-UniRule"/>
</dbReference>
<keyword evidence="4 5" id="KW-0238">DNA-binding</keyword>
<dbReference type="Proteomes" id="UP000005408">
    <property type="component" value="Unassembled WGS sequence"/>
</dbReference>
<dbReference type="InterPro" id="IPR006612">
    <property type="entry name" value="THAP_Znf"/>
</dbReference>
<dbReference type="InterPro" id="IPR038441">
    <property type="entry name" value="THAP_Znf_sf"/>
</dbReference>
<reference evidence="7" key="1">
    <citation type="submission" date="2022-08" db="UniProtKB">
        <authorList>
            <consortium name="EnsemblMetazoa"/>
        </authorList>
    </citation>
    <scope>IDENTIFICATION</scope>
    <source>
        <strain evidence="7">05x7-T-G4-1.051#20</strain>
    </source>
</reference>
<dbReference type="Pfam" id="PF13613">
    <property type="entry name" value="HTH_Tnp_4"/>
    <property type="match status" value="1"/>
</dbReference>
<proteinExistence type="predicted"/>
<accession>A0A8W8JVX3</accession>
<dbReference type="InterPro" id="IPR027805">
    <property type="entry name" value="Transposase_HTH_dom"/>
</dbReference>
<evidence type="ECO:0000259" key="6">
    <source>
        <dbReference type="PROSITE" id="PS50950"/>
    </source>
</evidence>
<organism evidence="7 8">
    <name type="scientific">Magallana gigas</name>
    <name type="common">Pacific oyster</name>
    <name type="synonym">Crassostrea gigas</name>
    <dbReference type="NCBI Taxonomy" id="29159"/>
    <lineage>
        <taxon>Eukaryota</taxon>
        <taxon>Metazoa</taxon>
        <taxon>Spiralia</taxon>
        <taxon>Lophotrochozoa</taxon>
        <taxon>Mollusca</taxon>
        <taxon>Bivalvia</taxon>
        <taxon>Autobranchia</taxon>
        <taxon>Pteriomorphia</taxon>
        <taxon>Ostreida</taxon>
        <taxon>Ostreoidea</taxon>
        <taxon>Ostreidae</taxon>
        <taxon>Magallana</taxon>
    </lineage>
</organism>
<keyword evidence="2 5" id="KW-0863">Zinc-finger</keyword>
<keyword evidence="8" id="KW-1185">Reference proteome</keyword>
<sequence>MVRACCVVQCTNRDDSKGKEKGLHFFRFPKDVRKRRAWIRAINRKNFAPNEFSCICSEHFEFGWHSDDPDDANYAPTIFSYKEKTVDHEREERVSRRNLQKEFEESKERAREQENRSLSFSMFAHSYSKDKEEEMISDLAAPMTEIEDDVETGVRLTRDIGVQCDPDPLLQENMRLKLELRRMQDNKWSVSKIKDDDAMTKFYTGLPSFAVFLWLFNYLAPKCEKMVYWRGSSSTPDERTRSRRCMALDPIDQFLATMMRLKVGLYVQDMAERFGVSVGAFSQYFTTWVCLLYKELKELNPFPSRDVIQRNMPAIIITDVFCLVLDNKP</sequence>